<dbReference type="Pfam" id="PF00698">
    <property type="entry name" value="Acyl_transf_1"/>
    <property type="match status" value="1"/>
</dbReference>
<dbReference type="SUPFAM" id="SSF55048">
    <property type="entry name" value="Probable ACP-binding domain of malonyl-CoA ACP transacylase"/>
    <property type="match status" value="1"/>
</dbReference>
<feature type="coiled-coil region" evidence="10">
    <location>
        <begin position="4"/>
        <end position="31"/>
    </location>
</feature>
<dbReference type="InterPro" id="IPR009081">
    <property type="entry name" value="PP-bd_ACP"/>
</dbReference>
<dbReference type="SMART" id="SM00826">
    <property type="entry name" value="PKS_DH"/>
    <property type="match status" value="1"/>
</dbReference>
<dbReference type="InterPro" id="IPR016036">
    <property type="entry name" value="Malonyl_transacylase_ACP-bd"/>
</dbReference>
<reference evidence="16" key="1">
    <citation type="journal article" date="2019" name="Int. J. Syst. Evol. Microbiol.">
        <title>The Global Catalogue of Microorganisms (GCM) 10K type strain sequencing project: providing services to taxonomists for standard genome sequencing and annotation.</title>
        <authorList>
            <consortium name="The Broad Institute Genomics Platform"/>
            <consortium name="The Broad Institute Genome Sequencing Center for Infectious Disease"/>
            <person name="Wu L."/>
            <person name="Ma J."/>
        </authorList>
    </citation>
    <scope>NUCLEOTIDE SEQUENCE [LARGE SCALE GENOMIC DNA]</scope>
    <source>
        <strain evidence="16">JCM 4565</strain>
    </source>
</reference>
<dbReference type="SUPFAM" id="SSF50129">
    <property type="entry name" value="GroES-like"/>
    <property type="match status" value="1"/>
</dbReference>
<dbReference type="Pfam" id="PF14765">
    <property type="entry name" value="PS-DH"/>
    <property type="match status" value="1"/>
</dbReference>
<dbReference type="Pfam" id="PF21089">
    <property type="entry name" value="PKS_DH_N"/>
    <property type="match status" value="1"/>
</dbReference>
<dbReference type="InterPro" id="IPR055123">
    <property type="entry name" value="SpnB-like_Rossmann"/>
</dbReference>
<dbReference type="InterPro" id="IPR020841">
    <property type="entry name" value="PKS_Beta-ketoAc_synthase_dom"/>
</dbReference>
<dbReference type="CDD" id="cd00833">
    <property type="entry name" value="PKS"/>
    <property type="match status" value="1"/>
</dbReference>
<dbReference type="InterPro" id="IPR036736">
    <property type="entry name" value="ACP-like_sf"/>
</dbReference>
<dbReference type="InterPro" id="IPR020843">
    <property type="entry name" value="ER"/>
</dbReference>
<keyword evidence="8" id="KW-0012">Acyltransferase</keyword>
<dbReference type="Pfam" id="PF08659">
    <property type="entry name" value="KR"/>
    <property type="match status" value="1"/>
</dbReference>
<dbReference type="Pfam" id="PF16197">
    <property type="entry name" value="KAsynt_C_assoc"/>
    <property type="match status" value="1"/>
</dbReference>
<comment type="caution">
    <text evidence="15">The sequence shown here is derived from an EMBL/GenBank/DDBJ whole genome shotgun (WGS) entry which is preliminary data.</text>
</comment>
<evidence type="ECO:0000259" key="13">
    <source>
        <dbReference type="PROSITE" id="PS52004"/>
    </source>
</evidence>
<dbReference type="InterPro" id="IPR011032">
    <property type="entry name" value="GroES-like_sf"/>
</dbReference>
<dbReference type="InterPro" id="IPR014031">
    <property type="entry name" value="Ketoacyl_synth_C"/>
</dbReference>
<dbReference type="EMBL" id="BAAABW010000023">
    <property type="protein sequence ID" value="GAA0359860.1"/>
    <property type="molecule type" value="Genomic_DNA"/>
</dbReference>
<evidence type="ECO:0000256" key="1">
    <source>
        <dbReference type="ARBA" id="ARBA00001957"/>
    </source>
</evidence>
<dbReference type="PANTHER" id="PTHR43775">
    <property type="entry name" value="FATTY ACID SYNTHASE"/>
    <property type="match status" value="1"/>
</dbReference>
<dbReference type="CDD" id="cd08956">
    <property type="entry name" value="KR_3_FAS_SDR_x"/>
    <property type="match status" value="1"/>
</dbReference>
<protein>
    <recommendedName>
        <fullName evidence="17">Polyketide synthase</fullName>
    </recommendedName>
</protein>
<evidence type="ECO:0000256" key="10">
    <source>
        <dbReference type="SAM" id="Coils"/>
    </source>
</evidence>
<dbReference type="InterPro" id="IPR013968">
    <property type="entry name" value="PKS_KR"/>
</dbReference>
<sequence>MDSEDKLREYLKRATTDLRKARRRIRELEEPEPVAVIGMACRYPGGAASPEALWDLVASGGDAVSAFPDNRGWDLDHVYDPDPDAEGRTYVRESGFLHEAGEFDADFFGVNPREALAMDPQQRLLLETSWEVFERAGIDPTTMRGSRTGVFVGAATIDYITGRQRIPEGLEGYSGTGSFASVVSGRVAYSHGFVGPAITVDTACSSSLVALHLAVQALRTDDCSLAVTGGVAVMPTLAGFITFSRQRALAADGRCKAFAAGADGFGPSEGAGLLLLERLSDARRNGHRVLAVIRGSAVNQDGASNGLSAPNGPSQERVIRDALADARLSPDQVDAVEAHGTGTNLGDPIEAHALLATYGQDRPADRPLRLGGLKSNIGHTAHAAGVGGVIKMVMALHHETLPRTLHVDAPSPHVDWSLGAVELLTEPVAWKSDGGPRRAGVSSFGISGTNAHVIVEEAPPQEGADERPQSVGPLALTAVPWAVSGRTAPALRAQAERLAAHVADRGELALPEVGRALATTRAALEERGVVLAADRAGALAGLAALASGEAAAQVITGRARTGAARVAFVFPGQGSQWATMATELLAASPEFARRLAECDAALRPYVDRPVADVLRDGDAAALDDVVLVQSALWAVMVSLAGLWRSVGVEPSAVVGHSQGEFAAAVVAGALSLEDAAKGVALRARAIAEGLSGRGGMASVPLPAEQVRERLGKWGGRLSVASVNGPSSTVVSGEPEALGELLADCAADGVRARRVAVDYASHCAQVDAVREQVLDALEDIEPRASEIPFYSTVTAGPLDTTGLDAAYWYTNLRQTVRFDDTVRALLDDGYRFFVEASAHPVLTVGLQETFEDSGKDAVALGTLRRDEGGPARFLTSLSEGYVRGLPVDWDAVFAGADAGRVDLPTYAFQRQHFWLDAEYATGDAGDLGLDGTGHPVLGAVVRAADDDRILLTGRLSLKTHPWLADHAIGGAALFPGAAFAELALRAAAEAGCDRVAELTLESPLVLPERGGLHLQLWVAAPDGGGRRGLDVYARADDAGPDAPWTRHATGTLAPGTGPGAEPLTDWPPTGARPLETEGVYERAQDTAYRFGPAFQGLRSAWRLGDVVYAEAALPHELHQEAGRFGIHPALLDAALHATGFGDFLGDGTHLPFVWRDVTLHAVGATAVRVRITAQGDDTLSVTLADVQGAPVASVGSLVFRPVRAERLDGAHDATRDALFRVGWNPLPPEGGAPDPDSWVLLGDDPHGLAPSLRNAGTLAATHPGPGELAAAIEAGAPAPRVALLSYAAPDTRDLAPAVHRTVTELLATVRAWLADERLDDCRLVLATRRAVPVLDGEDVEDLVHAPLWGMIRSAQAENPGRFLLVDLDGRDESRARLGVAVRTALAAGEPQLALRAGTALTPRLVRAGADRLLTPPAGEPVWRLDTTGPGTLDNLELLPHPEALAPLKEGQIRVSVRAAGVNFRDVLVSLGMVPGQARLGSEGAGVVTATGPGVTGLAVGDKVMGLLHDPFGPVSVTDRRLVVAMPRGWSFEQAAAVPAAFLTAYFGLADLGGLRDGDRVLVHAATGGVGMAAVQLARYWGAEVFATASEGKWGTLHKMGFDAAHIASSRTLDFEERFREATGGQGVDVVLNSLAREFVDASLRLLPRGGRFLEMGKTDPRDPRTVAAGHPGVHYLAYDLIDAGADRIGEILAELVALFRRRILRPLPVRTWDVRRAPEAFRFMSRAQHTGKLVLTVPKPLDPAGTVLITGGTGTLGGIAARHLVTEHGVRHLLLTSRRGPDAAGAAELAAELAALGAESVQIASCDAADREALAAVLAAVPAGRPLTAVVHTAGVLEDGLIGSLTPGHLERVLRPKVDAVVNLHELTRDLDLADFVLYSAGAGVLGNPGQGNYAAANAFLDAFAHRRRAQGLPAVSMAWGYWSETSELTGRLDASHVARMTRSGVLPISAEEGTALFDAGRSVGEALVVPTRLHLATLRQQAGKAPLPAMLRELAGGRRTSARKAAQAGAEVEARSLEARLAGRPAAEQRQLLTDLVQSHVAAVLGLGDPSAVGAGRAFKELGLDSLTAVELRNRLNSVTGLSLPSTLVFDLPSPAELAEHLHHALVPDAEARPAVPAEELRIRQALTSIPLARLRGAGVLDTLLELAADPADRAPEPSGPQEAGAIADMDVDDLVRAALGDAG</sequence>
<feature type="region of interest" description="C-terminal hotdog fold" evidence="9">
    <location>
        <begin position="1070"/>
        <end position="1207"/>
    </location>
</feature>
<dbReference type="CDD" id="cd05195">
    <property type="entry name" value="enoyl_red"/>
    <property type="match status" value="1"/>
</dbReference>
<dbReference type="Pfam" id="PF08240">
    <property type="entry name" value="ADH_N"/>
    <property type="match status" value="1"/>
</dbReference>
<dbReference type="InterPro" id="IPR013154">
    <property type="entry name" value="ADH-like_N"/>
</dbReference>
<dbReference type="InterPro" id="IPR016035">
    <property type="entry name" value="Acyl_Trfase/lysoPLipase"/>
</dbReference>
<feature type="region of interest" description="N-terminal hotdog fold" evidence="9">
    <location>
        <begin position="933"/>
        <end position="1058"/>
    </location>
</feature>
<evidence type="ECO:0000256" key="4">
    <source>
        <dbReference type="ARBA" id="ARBA00022553"/>
    </source>
</evidence>
<evidence type="ECO:0000259" key="14">
    <source>
        <dbReference type="PROSITE" id="PS52019"/>
    </source>
</evidence>
<evidence type="ECO:0000256" key="9">
    <source>
        <dbReference type="PROSITE-ProRule" id="PRU01363"/>
    </source>
</evidence>
<dbReference type="Gene3D" id="1.10.1200.10">
    <property type="entry name" value="ACP-like"/>
    <property type="match status" value="1"/>
</dbReference>
<feature type="active site" description="Proton acceptor; for dehydratase activity" evidence="9">
    <location>
        <position position="965"/>
    </location>
</feature>
<dbReference type="Gene3D" id="3.90.180.10">
    <property type="entry name" value="Medium-chain alcohol dehydrogenases, catalytic domain"/>
    <property type="match status" value="1"/>
</dbReference>
<dbReference type="InterPro" id="IPR049552">
    <property type="entry name" value="PKS_DH_N"/>
</dbReference>
<dbReference type="PROSITE" id="PS52004">
    <property type="entry name" value="KS3_2"/>
    <property type="match status" value="1"/>
</dbReference>
<comment type="pathway">
    <text evidence="2">Antibiotic biosynthesis.</text>
</comment>
<dbReference type="SMART" id="SM01294">
    <property type="entry name" value="PKS_PP_betabranch"/>
    <property type="match status" value="1"/>
</dbReference>
<feature type="domain" description="PKS/mFAS DH" evidence="14">
    <location>
        <begin position="933"/>
        <end position="1207"/>
    </location>
</feature>
<dbReference type="Pfam" id="PF00550">
    <property type="entry name" value="PP-binding"/>
    <property type="match status" value="1"/>
</dbReference>
<dbReference type="InterPro" id="IPR050091">
    <property type="entry name" value="PKS_NRPS_Biosynth_Enz"/>
</dbReference>
<dbReference type="InterPro" id="IPR001227">
    <property type="entry name" value="Ac_transferase_dom_sf"/>
</dbReference>
<keyword evidence="7" id="KW-0511">Multifunctional enzyme</keyword>
<dbReference type="Gene3D" id="3.10.129.110">
    <property type="entry name" value="Polyketide synthase dehydratase"/>
    <property type="match status" value="1"/>
</dbReference>
<keyword evidence="5" id="KW-0808">Transferase</keyword>
<dbReference type="Pfam" id="PF00109">
    <property type="entry name" value="ketoacyl-synt"/>
    <property type="match status" value="1"/>
</dbReference>
<dbReference type="InterPro" id="IPR049900">
    <property type="entry name" value="PKS_mFAS_DH"/>
</dbReference>
<dbReference type="InterPro" id="IPR042104">
    <property type="entry name" value="PKS_dehydratase_sf"/>
</dbReference>
<dbReference type="SUPFAM" id="SSF52151">
    <property type="entry name" value="FabD/lysophospholipase-like"/>
    <property type="match status" value="1"/>
</dbReference>
<evidence type="ECO:0000256" key="6">
    <source>
        <dbReference type="ARBA" id="ARBA00023194"/>
    </source>
</evidence>
<dbReference type="InterPro" id="IPR020806">
    <property type="entry name" value="PKS_PP-bd"/>
</dbReference>
<dbReference type="SUPFAM" id="SSF53901">
    <property type="entry name" value="Thiolase-like"/>
    <property type="match status" value="1"/>
</dbReference>
<evidence type="ECO:0000256" key="11">
    <source>
        <dbReference type="SAM" id="MobiDB-lite"/>
    </source>
</evidence>
<keyword evidence="16" id="KW-1185">Reference proteome</keyword>
<evidence type="ECO:0000256" key="3">
    <source>
        <dbReference type="ARBA" id="ARBA00022450"/>
    </source>
</evidence>
<keyword evidence="3" id="KW-0596">Phosphopantetheine</keyword>
<dbReference type="SMART" id="SM00822">
    <property type="entry name" value="PKS_KR"/>
    <property type="match status" value="1"/>
</dbReference>
<evidence type="ECO:0000256" key="8">
    <source>
        <dbReference type="ARBA" id="ARBA00023315"/>
    </source>
</evidence>
<dbReference type="InterPro" id="IPR057326">
    <property type="entry name" value="KR_dom"/>
</dbReference>
<dbReference type="Pfam" id="PF22953">
    <property type="entry name" value="SpnB_Rossmann"/>
    <property type="match status" value="1"/>
</dbReference>
<evidence type="ECO:0000256" key="5">
    <source>
        <dbReference type="ARBA" id="ARBA00022679"/>
    </source>
</evidence>
<evidence type="ECO:0008006" key="17">
    <source>
        <dbReference type="Google" id="ProtNLM"/>
    </source>
</evidence>
<dbReference type="SMART" id="SM00827">
    <property type="entry name" value="PKS_AT"/>
    <property type="match status" value="1"/>
</dbReference>
<dbReference type="SUPFAM" id="SSF47336">
    <property type="entry name" value="ACP-like"/>
    <property type="match status" value="1"/>
</dbReference>
<dbReference type="Gene3D" id="3.40.47.10">
    <property type="match status" value="1"/>
</dbReference>
<dbReference type="Pfam" id="PF08990">
    <property type="entry name" value="Docking"/>
    <property type="match status" value="1"/>
</dbReference>
<dbReference type="SUPFAM" id="SSF101173">
    <property type="entry name" value="Docking domain B of the erythromycin polyketide synthase (DEBS)"/>
    <property type="match status" value="1"/>
</dbReference>
<dbReference type="Gene3D" id="3.40.366.10">
    <property type="entry name" value="Malonyl-Coenzyme A Acyl Carrier Protein, domain 2"/>
    <property type="match status" value="1"/>
</dbReference>
<feature type="compositionally biased region" description="Low complexity" evidence="11">
    <location>
        <begin position="1047"/>
        <end position="1063"/>
    </location>
</feature>
<name>A0ABP3H395_9ACTN</name>
<dbReference type="SMART" id="SM00823">
    <property type="entry name" value="PKS_PP"/>
    <property type="match status" value="1"/>
</dbReference>
<dbReference type="InterPro" id="IPR015083">
    <property type="entry name" value="NorB/c/GfsB-D-like_docking"/>
</dbReference>
<dbReference type="InterPro" id="IPR036291">
    <property type="entry name" value="NAD(P)-bd_dom_sf"/>
</dbReference>
<dbReference type="SMART" id="SM00825">
    <property type="entry name" value="PKS_KS"/>
    <property type="match status" value="1"/>
</dbReference>
<proteinExistence type="predicted"/>
<organism evidence="15 16">
    <name type="scientific">Streptomyces blastmyceticus</name>
    <dbReference type="NCBI Taxonomy" id="68180"/>
    <lineage>
        <taxon>Bacteria</taxon>
        <taxon>Bacillati</taxon>
        <taxon>Actinomycetota</taxon>
        <taxon>Actinomycetes</taxon>
        <taxon>Kitasatosporales</taxon>
        <taxon>Streptomycetaceae</taxon>
        <taxon>Streptomyces</taxon>
    </lineage>
</organism>
<evidence type="ECO:0000259" key="12">
    <source>
        <dbReference type="PROSITE" id="PS50075"/>
    </source>
</evidence>
<evidence type="ECO:0000256" key="7">
    <source>
        <dbReference type="ARBA" id="ARBA00023268"/>
    </source>
</evidence>
<dbReference type="SMART" id="SM00829">
    <property type="entry name" value="PKS_ER"/>
    <property type="match status" value="1"/>
</dbReference>
<dbReference type="InterPro" id="IPR032821">
    <property type="entry name" value="PKS_assoc"/>
</dbReference>
<dbReference type="InterPro" id="IPR018201">
    <property type="entry name" value="Ketoacyl_synth_AS"/>
</dbReference>
<feature type="domain" description="Ketosynthase family 3 (KS3)" evidence="13">
    <location>
        <begin position="31"/>
        <end position="457"/>
    </location>
</feature>
<dbReference type="PROSITE" id="PS52019">
    <property type="entry name" value="PKS_MFAS_DH"/>
    <property type="match status" value="1"/>
</dbReference>
<dbReference type="InterPro" id="IPR006162">
    <property type="entry name" value="Ppantetheine_attach_site"/>
</dbReference>
<dbReference type="InterPro" id="IPR020807">
    <property type="entry name" value="PKS_DH"/>
</dbReference>
<evidence type="ECO:0000313" key="15">
    <source>
        <dbReference type="EMBL" id="GAA0359860.1"/>
    </source>
</evidence>
<dbReference type="PANTHER" id="PTHR43775:SF51">
    <property type="entry name" value="INACTIVE PHENOLPHTHIOCEROL SYNTHESIS POLYKETIDE SYNTHASE TYPE I PKS1-RELATED"/>
    <property type="match status" value="1"/>
</dbReference>
<dbReference type="InterPro" id="IPR014043">
    <property type="entry name" value="Acyl_transferase_dom"/>
</dbReference>
<dbReference type="InterPro" id="IPR036299">
    <property type="entry name" value="Polyketide_synth_docking_sf"/>
</dbReference>
<comment type="cofactor">
    <cofactor evidence="1">
        <name>pantetheine 4'-phosphate</name>
        <dbReference type="ChEBI" id="CHEBI:47942"/>
    </cofactor>
</comment>
<dbReference type="Proteomes" id="UP001500063">
    <property type="component" value="Unassembled WGS sequence"/>
</dbReference>
<dbReference type="Pfam" id="PF13602">
    <property type="entry name" value="ADH_zinc_N_2"/>
    <property type="match status" value="1"/>
</dbReference>
<keyword evidence="6" id="KW-0045">Antibiotic biosynthesis</keyword>
<dbReference type="PROSITE" id="PS00606">
    <property type="entry name" value="KS3_1"/>
    <property type="match status" value="1"/>
</dbReference>
<feature type="active site" description="Proton donor; for dehydratase activity" evidence="9">
    <location>
        <position position="1131"/>
    </location>
</feature>
<evidence type="ECO:0000313" key="16">
    <source>
        <dbReference type="Proteomes" id="UP001500063"/>
    </source>
</evidence>
<evidence type="ECO:0000256" key="2">
    <source>
        <dbReference type="ARBA" id="ARBA00004792"/>
    </source>
</evidence>
<gene>
    <name evidence="15" type="ORF">GCM10010319_41560</name>
</gene>
<keyword evidence="10" id="KW-0175">Coiled coil</keyword>
<dbReference type="SUPFAM" id="SSF51735">
    <property type="entry name" value="NAD(P)-binding Rossmann-fold domains"/>
    <property type="match status" value="3"/>
</dbReference>
<dbReference type="InterPro" id="IPR016039">
    <property type="entry name" value="Thiolase-like"/>
</dbReference>
<dbReference type="Gene3D" id="3.40.50.11460">
    <property type="match status" value="1"/>
</dbReference>
<dbReference type="PROSITE" id="PS50075">
    <property type="entry name" value="CARRIER"/>
    <property type="match status" value="1"/>
</dbReference>
<dbReference type="InterPro" id="IPR049551">
    <property type="entry name" value="PKS_DH_C"/>
</dbReference>
<dbReference type="InterPro" id="IPR014030">
    <property type="entry name" value="Ketoacyl_synth_N"/>
</dbReference>
<dbReference type="PROSITE" id="PS00012">
    <property type="entry name" value="PHOSPHOPANTETHEINE"/>
    <property type="match status" value="1"/>
</dbReference>
<dbReference type="Pfam" id="PF02801">
    <property type="entry name" value="Ketoacyl-synt_C"/>
    <property type="match status" value="1"/>
</dbReference>
<dbReference type="Gene3D" id="3.40.50.720">
    <property type="entry name" value="NAD(P)-binding Rossmann-like Domain"/>
    <property type="match status" value="1"/>
</dbReference>
<feature type="domain" description="Carrier" evidence="12">
    <location>
        <begin position="2031"/>
        <end position="2106"/>
    </location>
</feature>
<feature type="region of interest" description="Disordered" evidence="11">
    <location>
        <begin position="1039"/>
        <end position="1072"/>
    </location>
</feature>
<accession>A0ABP3H395</accession>
<keyword evidence="4" id="KW-0597">Phosphoprotein</keyword>
<dbReference type="Gene3D" id="3.30.70.3290">
    <property type="match status" value="1"/>
</dbReference>